<evidence type="ECO:0000313" key="1">
    <source>
        <dbReference type="EMBL" id="KAJ9064712.1"/>
    </source>
</evidence>
<name>A0ACC2SRH4_9FUNG</name>
<proteinExistence type="predicted"/>
<comment type="caution">
    <text evidence="1">The sequence shown here is derived from an EMBL/GenBank/DDBJ whole genome shotgun (WGS) entry which is preliminary data.</text>
</comment>
<keyword evidence="2" id="KW-1185">Reference proteome</keyword>
<accession>A0ACC2SRH4</accession>
<dbReference type="EMBL" id="QTSX02004428">
    <property type="protein sequence ID" value="KAJ9064712.1"/>
    <property type="molecule type" value="Genomic_DNA"/>
</dbReference>
<sequence>MTKGKKQPKKEQLDIDDHQLTLDQLCERYGTKANPLKPDTSDGLTPEQISNGQETYGPNMLSPPVKKSPFIRFLECLTGLFNLLLMIAGALNLILFFIDMSANVSALYLGVILLGVTVLNRLDRIRSATKER</sequence>
<evidence type="ECO:0000313" key="2">
    <source>
        <dbReference type="Proteomes" id="UP001165960"/>
    </source>
</evidence>
<organism evidence="1 2">
    <name type="scientific">Entomophthora muscae</name>
    <dbReference type="NCBI Taxonomy" id="34485"/>
    <lineage>
        <taxon>Eukaryota</taxon>
        <taxon>Fungi</taxon>
        <taxon>Fungi incertae sedis</taxon>
        <taxon>Zoopagomycota</taxon>
        <taxon>Entomophthoromycotina</taxon>
        <taxon>Entomophthoromycetes</taxon>
        <taxon>Entomophthorales</taxon>
        <taxon>Entomophthoraceae</taxon>
        <taxon>Entomophthora</taxon>
    </lineage>
</organism>
<dbReference type="Proteomes" id="UP001165960">
    <property type="component" value="Unassembled WGS sequence"/>
</dbReference>
<gene>
    <name evidence="1" type="ORF">DSO57_1027491</name>
</gene>
<reference evidence="1" key="1">
    <citation type="submission" date="2022-04" db="EMBL/GenBank/DDBJ databases">
        <title>Genome of the entomopathogenic fungus Entomophthora muscae.</title>
        <authorList>
            <person name="Elya C."/>
            <person name="Lovett B.R."/>
            <person name="Lee E."/>
            <person name="Macias A.M."/>
            <person name="Hajek A.E."/>
            <person name="De Bivort B.L."/>
            <person name="Kasson M.T."/>
            <person name="De Fine Licht H.H."/>
            <person name="Stajich J.E."/>
        </authorList>
    </citation>
    <scope>NUCLEOTIDE SEQUENCE</scope>
    <source>
        <strain evidence="1">Berkeley</strain>
    </source>
</reference>
<protein>
    <submittedName>
        <fullName evidence="1">Uncharacterized protein</fullName>
    </submittedName>
</protein>